<sequence>MLTPQLNRRASSLPFCHGGTLPSGQEVPHRPVLTRSRKRCGVRRICCTFKEVLSSQAETDAVLAIKAVATVKVTVGGLLSNLGLPRGIDDVKDLLGKTLLLELVSTELDPSKLS</sequence>
<dbReference type="EMBL" id="JAQQAF010000009">
    <property type="protein sequence ID" value="KAJ8459129.1"/>
    <property type="molecule type" value="Genomic_DNA"/>
</dbReference>
<reference evidence="1 2" key="1">
    <citation type="submission" date="2022-12" db="EMBL/GenBank/DDBJ databases">
        <title>Chromosome-scale assembly of the Ensete ventricosum genome.</title>
        <authorList>
            <person name="Dussert Y."/>
            <person name="Stocks J."/>
            <person name="Wendawek A."/>
            <person name="Woldeyes F."/>
            <person name="Nichols R.A."/>
            <person name="Borrell J.S."/>
        </authorList>
    </citation>
    <scope>NUCLEOTIDE SEQUENCE [LARGE SCALE GENOMIC DNA]</scope>
    <source>
        <strain evidence="2">cv. Maze</strain>
        <tissue evidence="1">Seeds</tissue>
    </source>
</reference>
<name>A0AAV8PKA5_ENSVE</name>
<dbReference type="Proteomes" id="UP001222027">
    <property type="component" value="Unassembled WGS sequence"/>
</dbReference>
<organism evidence="1 2">
    <name type="scientific">Ensete ventricosum</name>
    <name type="common">Abyssinian banana</name>
    <name type="synonym">Musa ensete</name>
    <dbReference type="NCBI Taxonomy" id="4639"/>
    <lineage>
        <taxon>Eukaryota</taxon>
        <taxon>Viridiplantae</taxon>
        <taxon>Streptophyta</taxon>
        <taxon>Embryophyta</taxon>
        <taxon>Tracheophyta</taxon>
        <taxon>Spermatophyta</taxon>
        <taxon>Magnoliopsida</taxon>
        <taxon>Liliopsida</taxon>
        <taxon>Zingiberales</taxon>
        <taxon>Musaceae</taxon>
        <taxon>Ensete</taxon>
    </lineage>
</organism>
<proteinExistence type="predicted"/>
<dbReference type="AlphaFoldDB" id="A0AAV8PKA5"/>
<protein>
    <recommendedName>
        <fullName evidence="3">Linoleate 13S-lipoxygenase 2-1, chloroplastic</fullName>
    </recommendedName>
</protein>
<evidence type="ECO:0000313" key="1">
    <source>
        <dbReference type="EMBL" id="KAJ8459129.1"/>
    </source>
</evidence>
<evidence type="ECO:0008006" key="3">
    <source>
        <dbReference type="Google" id="ProtNLM"/>
    </source>
</evidence>
<keyword evidence="2" id="KW-1185">Reference proteome</keyword>
<accession>A0AAV8PKA5</accession>
<gene>
    <name evidence="1" type="ORF">OPV22_032055</name>
</gene>
<evidence type="ECO:0000313" key="2">
    <source>
        <dbReference type="Proteomes" id="UP001222027"/>
    </source>
</evidence>
<comment type="caution">
    <text evidence="1">The sequence shown here is derived from an EMBL/GenBank/DDBJ whole genome shotgun (WGS) entry which is preliminary data.</text>
</comment>